<dbReference type="Proteomes" id="UP000789525">
    <property type="component" value="Unassembled WGS sequence"/>
</dbReference>
<proteinExistence type="predicted"/>
<protein>
    <submittedName>
        <fullName evidence="1">5810_t:CDS:1</fullName>
    </submittedName>
</protein>
<organism evidence="1 2">
    <name type="scientific">Acaulospora colombiana</name>
    <dbReference type="NCBI Taxonomy" id="27376"/>
    <lineage>
        <taxon>Eukaryota</taxon>
        <taxon>Fungi</taxon>
        <taxon>Fungi incertae sedis</taxon>
        <taxon>Mucoromycota</taxon>
        <taxon>Glomeromycotina</taxon>
        <taxon>Glomeromycetes</taxon>
        <taxon>Diversisporales</taxon>
        <taxon>Acaulosporaceae</taxon>
        <taxon>Acaulospora</taxon>
    </lineage>
</organism>
<sequence>MNNSRDENNSDQSTAGRSYNKQKSHVKRKVRRSINLNARSHSTQIGQSTSSRQTSSPSLSLASSRSHFTPRIIHLWIKNLESIAYLTHELNERLNSDFVSSEWVQHREEMKKANPMSAHSKFKDREVLLITSYLNDCEFSIELVQALRNFPNNKSAIAFRPPVRVKGLWDSLSKNESLTKSHKKNVNRNLGSLGNLPSREKNMLQQAYETITKLEERYTGFDPQYEELWDANVKVEVDASPYSVFNDVDNEKLPVLEARQIDFTFENLIHWDVDEPDEDYNYGCTCEDNCKVTVATAQLGRRDQVHQVQHLTSYSLIRMWMSVLAFST</sequence>
<gene>
    <name evidence="1" type="ORF">ACOLOM_LOCUS759</name>
</gene>
<accession>A0ACA9K479</accession>
<comment type="caution">
    <text evidence="1">The sequence shown here is derived from an EMBL/GenBank/DDBJ whole genome shotgun (WGS) entry which is preliminary data.</text>
</comment>
<evidence type="ECO:0000313" key="1">
    <source>
        <dbReference type="EMBL" id="CAG8451162.1"/>
    </source>
</evidence>
<dbReference type="EMBL" id="CAJVPT010000818">
    <property type="protein sequence ID" value="CAG8451162.1"/>
    <property type="molecule type" value="Genomic_DNA"/>
</dbReference>
<keyword evidence="2" id="KW-1185">Reference proteome</keyword>
<reference evidence="1" key="1">
    <citation type="submission" date="2021-06" db="EMBL/GenBank/DDBJ databases">
        <authorList>
            <person name="Kallberg Y."/>
            <person name="Tangrot J."/>
            <person name="Rosling A."/>
        </authorList>
    </citation>
    <scope>NUCLEOTIDE SEQUENCE</scope>
    <source>
        <strain evidence="1">CL356</strain>
    </source>
</reference>
<name>A0ACA9K479_9GLOM</name>
<evidence type="ECO:0000313" key="2">
    <source>
        <dbReference type="Proteomes" id="UP000789525"/>
    </source>
</evidence>